<dbReference type="InterPro" id="IPR011051">
    <property type="entry name" value="RmlC_Cupin_sf"/>
</dbReference>
<evidence type="ECO:0000313" key="15">
    <source>
        <dbReference type="EMBL" id="JAC81363.1"/>
    </source>
</evidence>
<gene>
    <name evidence="15" type="primary">MTNZ</name>
    <name evidence="14" type="ORF">TSPGSL018_21796</name>
    <name evidence="15" type="ORF">TSPGSL018_8114</name>
</gene>
<sequence>MASDNLKREAECTAEELKLAQPLEPSEVQLEAWYMDDSEEDQREPHRKSPNEICSAETLKELGVLVWKLDPSNLEDDPKLKAIRKVRGYTYHDVCCVAEGKLPEYEKKIKTFFEEPIHNDEEIRYILDGNGYFDVRDKEDRWVRISVGKGDMVVLPAGMYHRYTNTKDNYVQCMRLFAGEPVWTAHNRPQEDNPARKEYVDQFLKPAVASVSA</sequence>
<keyword evidence="8 15" id="KW-0223">Dioxygenase</keyword>
<protein>
    <recommendedName>
        <fullName evidence="13">Probable inactive acireductone dioxygenase</fullName>
    </recommendedName>
</protein>
<dbReference type="InterPro" id="IPR014710">
    <property type="entry name" value="RmlC-like_jellyroll"/>
</dbReference>
<evidence type="ECO:0000313" key="14">
    <source>
        <dbReference type="EMBL" id="JAC75896.1"/>
    </source>
</evidence>
<evidence type="ECO:0000256" key="10">
    <source>
        <dbReference type="ARBA" id="ARBA00023004"/>
    </source>
</evidence>
<evidence type="ECO:0000256" key="11">
    <source>
        <dbReference type="ARBA" id="ARBA00023167"/>
    </source>
</evidence>
<evidence type="ECO:0000256" key="5">
    <source>
        <dbReference type="ARBA" id="ARBA00022596"/>
    </source>
</evidence>
<evidence type="ECO:0000256" key="7">
    <source>
        <dbReference type="ARBA" id="ARBA00022723"/>
    </source>
</evidence>
<keyword evidence="12 13" id="KW-0539">Nucleus</keyword>
<dbReference type="GO" id="GO:0005737">
    <property type="term" value="C:cytoplasm"/>
    <property type="evidence" value="ECO:0007669"/>
    <property type="project" value="UniProtKB-SubCell"/>
</dbReference>
<dbReference type="Gene3D" id="2.60.120.10">
    <property type="entry name" value="Jelly Rolls"/>
    <property type="match status" value="1"/>
</dbReference>
<keyword evidence="7" id="KW-0479">Metal-binding</keyword>
<organism evidence="15">
    <name type="scientific">Tetraselmis sp. GSL018</name>
    <dbReference type="NCBI Taxonomy" id="582737"/>
    <lineage>
        <taxon>Eukaryota</taxon>
        <taxon>Viridiplantae</taxon>
        <taxon>Chlorophyta</taxon>
        <taxon>core chlorophytes</taxon>
        <taxon>Chlorodendrophyceae</taxon>
        <taxon>Chlorodendrales</taxon>
        <taxon>Chlorodendraceae</taxon>
        <taxon>Tetraselmis</taxon>
    </lineage>
</organism>
<dbReference type="FunFam" id="2.60.120.10:FF:000031">
    <property type="entry name" value="1,2-dihydroxy-3-keto-5-methylthiopentene dioxygenase"/>
    <property type="match status" value="1"/>
</dbReference>
<keyword evidence="11" id="KW-0486">Methionine biosynthesis</keyword>
<evidence type="ECO:0000256" key="9">
    <source>
        <dbReference type="ARBA" id="ARBA00023002"/>
    </source>
</evidence>
<comment type="caution">
    <text evidence="13">Lacks conserved residue(s) required for the propagation of feature annotation.</text>
</comment>
<dbReference type="GO" id="GO:0005634">
    <property type="term" value="C:nucleus"/>
    <property type="evidence" value="ECO:0007669"/>
    <property type="project" value="UniProtKB-SubCell"/>
</dbReference>
<dbReference type="GO" id="GO:0005886">
    <property type="term" value="C:plasma membrane"/>
    <property type="evidence" value="ECO:0007669"/>
    <property type="project" value="UniProtKB-SubCell"/>
</dbReference>
<keyword evidence="6" id="KW-0028">Amino-acid biosynthesis</keyword>
<comment type="function">
    <text evidence="13">Probable inactive acireductone dioxygenase.</text>
</comment>
<evidence type="ECO:0000256" key="2">
    <source>
        <dbReference type="ARBA" id="ARBA00001954"/>
    </source>
</evidence>
<keyword evidence="9" id="KW-0560">Oxidoreductase</keyword>
<comment type="similarity">
    <text evidence="13">Belongs to the acireductone dioxygenase (ARD) family.</text>
</comment>
<reference evidence="15" key="1">
    <citation type="submission" date="2014-05" db="EMBL/GenBank/DDBJ databases">
        <title>The transcriptome of the halophilic microalga Tetraselmis sp. GSL018 isolated from the Great Salt Lake, Utah.</title>
        <authorList>
            <person name="Jinkerson R.E."/>
            <person name="D'Adamo S."/>
            <person name="Posewitz M.C."/>
        </authorList>
    </citation>
    <scope>NUCLEOTIDE SEQUENCE</scope>
    <source>
        <strain evidence="15">GSL018</strain>
    </source>
</reference>
<evidence type="ECO:0000256" key="8">
    <source>
        <dbReference type="ARBA" id="ARBA00022964"/>
    </source>
</evidence>
<dbReference type="PANTHER" id="PTHR23418">
    <property type="entry name" value="ACIREDUCTONE DIOXYGENASE"/>
    <property type="match status" value="1"/>
</dbReference>
<comment type="catalytic activity">
    <reaction evidence="1">
        <text>1,2-dihydroxy-5-(methylsulfanyl)pent-1-en-3-one + O2 = 4-methylsulfanyl-2-oxobutanoate + formate + 2 H(+)</text>
        <dbReference type="Rhea" id="RHEA:24504"/>
        <dbReference type="ChEBI" id="CHEBI:15378"/>
        <dbReference type="ChEBI" id="CHEBI:15379"/>
        <dbReference type="ChEBI" id="CHEBI:15740"/>
        <dbReference type="ChEBI" id="CHEBI:16723"/>
        <dbReference type="ChEBI" id="CHEBI:49252"/>
        <dbReference type="EC" id="1.13.11.54"/>
    </reaction>
</comment>
<dbReference type="AlphaFoldDB" id="A0A061SAR8"/>
<proteinExistence type="inferred from homology"/>
<evidence type="ECO:0000256" key="3">
    <source>
        <dbReference type="ARBA" id="ARBA00004413"/>
    </source>
</evidence>
<dbReference type="EMBL" id="GBEZ01003802">
    <property type="protein sequence ID" value="JAC81363.1"/>
    <property type="molecule type" value="Transcribed_RNA"/>
</dbReference>
<dbReference type="GO" id="GO:0046872">
    <property type="term" value="F:metal ion binding"/>
    <property type="evidence" value="ECO:0007669"/>
    <property type="project" value="UniProtKB-KW"/>
</dbReference>
<accession>A0A061SAR8</accession>
<dbReference type="PANTHER" id="PTHR23418:SF0">
    <property type="entry name" value="ACIREDUCTONE DIOXYGENASE"/>
    <property type="match status" value="1"/>
</dbReference>
<keyword evidence="4 13" id="KW-0963">Cytoplasm</keyword>
<dbReference type="Pfam" id="PF03079">
    <property type="entry name" value="ARD"/>
    <property type="match status" value="1"/>
</dbReference>
<dbReference type="GO" id="GO:0019509">
    <property type="term" value="P:L-methionine salvage from methylthioadenosine"/>
    <property type="evidence" value="ECO:0007669"/>
    <property type="project" value="InterPro"/>
</dbReference>
<name>A0A061SAR8_9CHLO</name>
<dbReference type="InterPro" id="IPR004313">
    <property type="entry name" value="ARD"/>
</dbReference>
<dbReference type="HAMAP" id="MF_03154">
    <property type="entry name" value="Salvage_MtnD_euk"/>
    <property type="match status" value="1"/>
</dbReference>
<dbReference type="CDD" id="cd02232">
    <property type="entry name" value="cupin_ARD"/>
    <property type="match status" value="1"/>
</dbReference>
<evidence type="ECO:0000256" key="4">
    <source>
        <dbReference type="ARBA" id="ARBA00022490"/>
    </source>
</evidence>
<evidence type="ECO:0000256" key="13">
    <source>
        <dbReference type="HAMAP-Rule" id="MF_03154"/>
    </source>
</evidence>
<dbReference type="EMBL" id="GBEZ01009715">
    <property type="protein sequence ID" value="JAC75896.1"/>
    <property type="molecule type" value="Transcribed_RNA"/>
</dbReference>
<comment type="caution">
    <text evidence="13">This enzyme lacks one or more conserved metal-binding sites. It may be non-functional.</text>
</comment>
<keyword evidence="5" id="KW-0533">Nickel</keyword>
<comment type="cofactor">
    <cofactor evidence="2">
        <name>Fe(2+)</name>
        <dbReference type="ChEBI" id="CHEBI:29033"/>
    </cofactor>
</comment>
<dbReference type="SUPFAM" id="SSF51182">
    <property type="entry name" value="RmlC-like cupins"/>
    <property type="match status" value="1"/>
</dbReference>
<dbReference type="InterPro" id="IPR027496">
    <property type="entry name" value="ARD_euk"/>
</dbReference>
<evidence type="ECO:0000256" key="1">
    <source>
        <dbReference type="ARBA" id="ARBA00000428"/>
    </source>
</evidence>
<dbReference type="GO" id="GO:0010309">
    <property type="term" value="F:acireductone dioxygenase [iron(II)-requiring] activity"/>
    <property type="evidence" value="ECO:0007669"/>
    <property type="project" value="UniProtKB-EC"/>
</dbReference>
<evidence type="ECO:0000256" key="6">
    <source>
        <dbReference type="ARBA" id="ARBA00022605"/>
    </source>
</evidence>
<keyword evidence="10" id="KW-0408">Iron</keyword>
<evidence type="ECO:0000256" key="12">
    <source>
        <dbReference type="ARBA" id="ARBA00023242"/>
    </source>
</evidence>
<comment type="subcellular location">
    <subcellularLocation>
        <location evidence="3">Cell membrane</location>
        <topology evidence="3">Peripheral membrane protein</topology>
        <orientation evidence="3">Cytoplasmic side</orientation>
    </subcellularLocation>
    <subcellularLocation>
        <location evidence="13">Cytoplasm</location>
    </subcellularLocation>
    <subcellularLocation>
        <location evidence="13">Nucleus</location>
    </subcellularLocation>
</comment>